<keyword evidence="9 13" id="KW-0238">DNA-binding</keyword>
<evidence type="ECO:0000256" key="9">
    <source>
        <dbReference type="ARBA" id="ARBA00023125"/>
    </source>
</evidence>
<evidence type="ECO:0000256" key="14">
    <source>
        <dbReference type="NCBIfam" id="TIGR00228"/>
    </source>
</evidence>
<evidence type="ECO:0000256" key="8">
    <source>
        <dbReference type="ARBA" id="ARBA00022842"/>
    </source>
</evidence>
<accession>A0A2A6FTC6</accession>
<comment type="caution">
    <text evidence="16">The sequence shown here is derived from an EMBL/GenBank/DDBJ whole genome shotgun (WGS) entry which is preliminary data.</text>
</comment>
<sequence>MCRTSTATSVCRPRRRPNSRRSSPVRVLGIDPGLTRCGIGVVDVAGNRRATLVDVVVLRSSAKLDTPERLVRIADGLEAIFDEHRPHAVALERVFARSDVSTIMGTAQISGVAMLLASRRSLPVTLHTPSEVKAAITGYGGADKRQVGHMVARILGLAEVPKPADAADALALAICHAWRTGGVAGAAIRDAAAGGASARALTDEAGSSLTPAQRAWRAAERSAGVSGATRRLRK</sequence>
<dbReference type="Proteomes" id="UP000219994">
    <property type="component" value="Unassembled WGS sequence"/>
</dbReference>
<keyword evidence="11 13" id="KW-0234">DNA repair</keyword>
<feature type="binding site" evidence="13">
    <location>
        <position position="92"/>
    </location>
    <ligand>
        <name>Mg(2+)</name>
        <dbReference type="ChEBI" id="CHEBI:18420"/>
        <label>2</label>
    </ligand>
</feature>
<evidence type="ECO:0000256" key="13">
    <source>
        <dbReference type="HAMAP-Rule" id="MF_00034"/>
    </source>
</evidence>
<keyword evidence="2 13" id="KW-0963">Cytoplasm</keyword>
<keyword evidence="6 13" id="KW-0227">DNA damage</keyword>
<evidence type="ECO:0000313" key="16">
    <source>
        <dbReference type="EMBL" id="PDQ36112.1"/>
    </source>
</evidence>
<dbReference type="FunFam" id="3.30.420.10:FF:000002">
    <property type="entry name" value="Crossover junction endodeoxyribonuclease RuvC"/>
    <property type="match status" value="1"/>
</dbReference>
<evidence type="ECO:0000256" key="3">
    <source>
        <dbReference type="ARBA" id="ARBA00022722"/>
    </source>
</evidence>
<dbReference type="PANTHER" id="PTHR30194">
    <property type="entry name" value="CROSSOVER JUNCTION ENDODEOXYRIBONUCLEASE RUVC"/>
    <property type="match status" value="1"/>
</dbReference>
<feature type="active site" evidence="13">
    <location>
        <position position="92"/>
    </location>
</feature>
<comment type="subunit">
    <text evidence="13">Homodimer which binds Holliday junction (HJ) DNA. The HJ becomes 2-fold symmetrical on binding to RuvC with unstacked arms; it has a different conformation from HJ DNA in complex with RuvA. In the full resolvosome a probable DNA-RuvA(4)-RuvB(12)-RuvC(2) complex forms which resolves the HJ.</text>
</comment>
<comment type="subcellular location">
    <subcellularLocation>
        <location evidence="13">Cytoplasm</location>
    </subcellularLocation>
</comment>
<dbReference type="PROSITE" id="PS01321">
    <property type="entry name" value="RUVC"/>
    <property type="match status" value="1"/>
</dbReference>
<keyword evidence="4 13" id="KW-0479">Metal-binding</keyword>
<dbReference type="NCBIfam" id="TIGR00228">
    <property type="entry name" value="ruvC"/>
    <property type="match status" value="1"/>
</dbReference>
<keyword evidence="7 13" id="KW-0378">Hydrolase</keyword>
<dbReference type="InterPro" id="IPR012337">
    <property type="entry name" value="RNaseH-like_sf"/>
</dbReference>
<name>A0A2A6FTC6_9MICO</name>
<dbReference type="Gene3D" id="3.30.420.10">
    <property type="entry name" value="Ribonuclease H-like superfamily/Ribonuclease H"/>
    <property type="match status" value="1"/>
</dbReference>
<feature type="region of interest" description="Disordered" evidence="15">
    <location>
        <begin position="1"/>
        <end position="25"/>
    </location>
</feature>
<dbReference type="Pfam" id="PF02075">
    <property type="entry name" value="RuvC"/>
    <property type="match status" value="1"/>
</dbReference>
<dbReference type="PRINTS" id="PR00696">
    <property type="entry name" value="RSOLVASERUVC"/>
</dbReference>
<keyword evidence="8 13" id="KW-0460">Magnesium</keyword>
<dbReference type="AlphaFoldDB" id="A0A2A6FTC6"/>
<dbReference type="GO" id="GO:0048476">
    <property type="term" value="C:Holliday junction resolvase complex"/>
    <property type="evidence" value="ECO:0007669"/>
    <property type="project" value="UniProtKB-UniRule"/>
</dbReference>
<dbReference type="GO" id="GO:0006310">
    <property type="term" value="P:DNA recombination"/>
    <property type="evidence" value="ECO:0007669"/>
    <property type="project" value="UniProtKB-UniRule"/>
</dbReference>
<keyword evidence="5 13" id="KW-0255">Endonuclease</keyword>
<dbReference type="GO" id="GO:0006281">
    <property type="term" value="P:DNA repair"/>
    <property type="evidence" value="ECO:0007669"/>
    <property type="project" value="UniProtKB-UniRule"/>
</dbReference>
<feature type="binding site" evidence="13">
    <location>
        <position position="165"/>
    </location>
    <ligand>
        <name>Mg(2+)</name>
        <dbReference type="ChEBI" id="CHEBI:18420"/>
        <label>1</label>
    </ligand>
</feature>
<evidence type="ECO:0000313" key="17">
    <source>
        <dbReference type="Proteomes" id="UP000219994"/>
    </source>
</evidence>
<feature type="active site" evidence="13">
    <location>
        <position position="31"/>
    </location>
</feature>
<organism evidence="16 17">
    <name type="scientific">Candidatus Lumbricidiphila eiseniae</name>
    <dbReference type="NCBI Taxonomy" id="1969409"/>
    <lineage>
        <taxon>Bacteria</taxon>
        <taxon>Bacillati</taxon>
        <taxon>Actinomycetota</taxon>
        <taxon>Actinomycetes</taxon>
        <taxon>Micrococcales</taxon>
        <taxon>Microbacteriaceae</taxon>
        <taxon>Candidatus Lumbricidiphila</taxon>
    </lineage>
</organism>
<evidence type="ECO:0000256" key="7">
    <source>
        <dbReference type="ARBA" id="ARBA00022801"/>
    </source>
</evidence>
<keyword evidence="10 13" id="KW-0233">DNA recombination</keyword>
<gene>
    <name evidence="13" type="primary">ruvC</name>
    <name evidence="16" type="ORF">B5766_02965</name>
</gene>
<comment type="cofactor">
    <cofactor evidence="13">
        <name>Mg(2+)</name>
        <dbReference type="ChEBI" id="CHEBI:18420"/>
    </cofactor>
    <text evidence="13">Binds 2 Mg(2+) ion per subunit.</text>
</comment>
<dbReference type="InterPro" id="IPR036397">
    <property type="entry name" value="RNaseH_sf"/>
</dbReference>
<keyword evidence="3 13" id="KW-0540">Nuclease</keyword>
<evidence type="ECO:0000256" key="2">
    <source>
        <dbReference type="ARBA" id="ARBA00022490"/>
    </source>
</evidence>
<comment type="function">
    <text evidence="13">The RuvA-RuvB-RuvC complex processes Holliday junction (HJ) DNA during genetic recombination and DNA repair. Endonuclease that resolves HJ intermediates. Cleaves cruciform DNA by making single-stranded nicks across the HJ at symmetrical positions within the homologous arms, yielding a 5'-phosphate and a 3'-hydroxyl group; requires a central core of homology in the junction. The consensus cleavage sequence is 5'-(A/T)TT(C/G)-3'. Cleavage occurs on the 3'-side of the TT dinucleotide at the point of strand exchange. HJ branch migration catalyzed by RuvA-RuvB allows RuvC to scan DNA until it finds its consensus sequence, where it cleaves and resolves the cruciform DNA.</text>
</comment>
<feature type="binding site" evidence="13">
    <location>
        <position position="31"/>
    </location>
    <ligand>
        <name>Mg(2+)</name>
        <dbReference type="ChEBI" id="CHEBI:18420"/>
        <label>1</label>
    </ligand>
</feature>
<dbReference type="PANTHER" id="PTHR30194:SF3">
    <property type="entry name" value="CROSSOVER JUNCTION ENDODEOXYRIBONUCLEASE RUVC"/>
    <property type="match status" value="1"/>
</dbReference>
<comment type="catalytic activity">
    <reaction evidence="12 13">
        <text>Endonucleolytic cleavage at a junction such as a reciprocal single-stranded crossover between two homologous DNA duplexes (Holliday junction).</text>
        <dbReference type="EC" id="3.1.21.10"/>
    </reaction>
</comment>
<dbReference type="EC" id="3.1.21.10" evidence="13 14"/>
<dbReference type="CDD" id="cd16962">
    <property type="entry name" value="RuvC"/>
    <property type="match status" value="1"/>
</dbReference>
<evidence type="ECO:0000256" key="5">
    <source>
        <dbReference type="ARBA" id="ARBA00022759"/>
    </source>
</evidence>
<feature type="active site" evidence="13">
    <location>
        <position position="165"/>
    </location>
</feature>
<reference evidence="17" key="1">
    <citation type="submission" date="2017-03" db="EMBL/GenBank/DDBJ databases">
        <authorList>
            <person name="Lund M.B."/>
        </authorList>
    </citation>
    <scope>NUCLEOTIDE SEQUENCE [LARGE SCALE GENOMIC DNA]</scope>
</reference>
<dbReference type="SUPFAM" id="SSF53098">
    <property type="entry name" value="Ribonuclease H-like"/>
    <property type="match status" value="1"/>
</dbReference>
<dbReference type="InterPro" id="IPR020563">
    <property type="entry name" value="X-over_junc_endoDNase_Mg_BS"/>
</dbReference>
<evidence type="ECO:0000256" key="4">
    <source>
        <dbReference type="ARBA" id="ARBA00022723"/>
    </source>
</evidence>
<dbReference type="EMBL" id="NAEP01000023">
    <property type="protein sequence ID" value="PDQ36112.1"/>
    <property type="molecule type" value="Genomic_DNA"/>
</dbReference>
<evidence type="ECO:0000256" key="1">
    <source>
        <dbReference type="ARBA" id="ARBA00009518"/>
    </source>
</evidence>
<evidence type="ECO:0000256" key="6">
    <source>
        <dbReference type="ARBA" id="ARBA00022763"/>
    </source>
</evidence>
<dbReference type="HAMAP" id="MF_00034">
    <property type="entry name" value="RuvC"/>
    <property type="match status" value="1"/>
</dbReference>
<dbReference type="InterPro" id="IPR002176">
    <property type="entry name" value="X-over_junc_endoDNase_RuvC"/>
</dbReference>
<dbReference type="GO" id="GO:0005737">
    <property type="term" value="C:cytoplasm"/>
    <property type="evidence" value="ECO:0007669"/>
    <property type="project" value="UniProtKB-SubCell"/>
</dbReference>
<dbReference type="GO" id="GO:0000287">
    <property type="term" value="F:magnesium ion binding"/>
    <property type="evidence" value="ECO:0007669"/>
    <property type="project" value="UniProtKB-UniRule"/>
</dbReference>
<evidence type="ECO:0000256" key="11">
    <source>
        <dbReference type="ARBA" id="ARBA00023204"/>
    </source>
</evidence>
<comment type="similarity">
    <text evidence="1 13">Belongs to the RuvC family.</text>
</comment>
<dbReference type="GO" id="GO:0003677">
    <property type="term" value="F:DNA binding"/>
    <property type="evidence" value="ECO:0007669"/>
    <property type="project" value="UniProtKB-KW"/>
</dbReference>
<protein>
    <recommendedName>
        <fullName evidence="13 14">Crossover junction endodeoxyribonuclease RuvC</fullName>
        <ecNumber evidence="13 14">3.1.21.10</ecNumber>
    </recommendedName>
    <alternativeName>
        <fullName evidence="13">Holliday junction nuclease RuvC</fullName>
    </alternativeName>
    <alternativeName>
        <fullName evidence="13">Holliday junction resolvase RuvC</fullName>
    </alternativeName>
</protein>
<feature type="region of interest" description="Disordered" evidence="15">
    <location>
        <begin position="214"/>
        <end position="234"/>
    </location>
</feature>
<proteinExistence type="inferred from homology"/>
<evidence type="ECO:0000256" key="15">
    <source>
        <dbReference type="SAM" id="MobiDB-lite"/>
    </source>
</evidence>
<dbReference type="GO" id="GO:0008821">
    <property type="term" value="F:crossover junction DNA endonuclease activity"/>
    <property type="evidence" value="ECO:0007669"/>
    <property type="project" value="UniProtKB-UniRule"/>
</dbReference>
<evidence type="ECO:0000256" key="12">
    <source>
        <dbReference type="ARBA" id="ARBA00029354"/>
    </source>
</evidence>
<evidence type="ECO:0000256" key="10">
    <source>
        <dbReference type="ARBA" id="ARBA00023172"/>
    </source>
</evidence>